<keyword evidence="4 8" id="KW-0812">Transmembrane</keyword>
<feature type="domain" description="Mce/MlaD" evidence="9">
    <location>
        <begin position="289"/>
        <end position="396"/>
    </location>
</feature>
<feature type="domain" description="Mce/MlaD" evidence="9">
    <location>
        <begin position="161"/>
        <end position="226"/>
    </location>
</feature>
<feature type="coiled-coil region" evidence="7">
    <location>
        <begin position="448"/>
        <end position="482"/>
    </location>
</feature>
<dbReference type="STRING" id="641147.HMPREF9021_01380"/>
<reference evidence="10 11" key="1">
    <citation type="submission" date="2010-03" db="EMBL/GenBank/DDBJ databases">
        <authorList>
            <consortium name="The Broad Institute Genome Sequencing Platform"/>
            <person name="Ward D."/>
            <person name="Earl A."/>
            <person name="Feldgarden M."/>
            <person name="Gevers D."/>
            <person name="Young S."/>
            <person name="Zeng Q."/>
            <person name="Koehrsen M."/>
            <person name="Alvarado L."/>
            <person name="Berlin A.M."/>
            <person name="Borenstein D."/>
            <person name="Chapman S.B."/>
            <person name="Chen Z."/>
            <person name="Engels R."/>
            <person name="Freedman E."/>
            <person name="Gellesch M."/>
            <person name="Goldberg J."/>
            <person name="Griggs A."/>
            <person name="Gujja S."/>
            <person name="Heilman E.R."/>
            <person name="Heiman D.I."/>
            <person name="Hepburn T.A."/>
            <person name="Howarth C."/>
            <person name="Jen D."/>
            <person name="Larson L."/>
            <person name="Mehta T."/>
            <person name="Park D."/>
            <person name="Pearson M."/>
            <person name="Richards J."/>
            <person name="Roberts A."/>
            <person name="Saif S."/>
            <person name="Shea T.D."/>
            <person name="Shenoy N."/>
            <person name="Sisk P."/>
            <person name="Stolte C."/>
            <person name="Sykes S.N."/>
            <person name="Walk T."/>
            <person name="White J."/>
            <person name="Yandava C."/>
            <person name="Izard J."/>
            <person name="Baranova O.V."/>
            <person name="Blanton J.M."/>
            <person name="Tanner A.C."/>
            <person name="Dewhirst F."/>
            <person name="Haas B."/>
            <person name="Nusbaum C."/>
            <person name="Birren B."/>
        </authorList>
    </citation>
    <scope>NUCLEOTIDE SEQUENCE [LARGE SCALE GENOMIC DNA]</scope>
    <source>
        <strain evidence="10 11">ATCC 29453</strain>
    </source>
</reference>
<organism evidence="10 11">
    <name type="scientific">Simonsiella muelleri ATCC 29453</name>
    <dbReference type="NCBI Taxonomy" id="641147"/>
    <lineage>
        <taxon>Bacteria</taxon>
        <taxon>Pseudomonadati</taxon>
        <taxon>Pseudomonadota</taxon>
        <taxon>Betaproteobacteria</taxon>
        <taxon>Neisseriales</taxon>
        <taxon>Neisseriaceae</taxon>
        <taxon>Simonsiella</taxon>
    </lineage>
</organism>
<comment type="subcellular location">
    <subcellularLocation>
        <location evidence="1">Cell inner membrane</location>
    </subcellularLocation>
</comment>
<dbReference type="InterPro" id="IPR051800">
    <property type="entry name" value="PqiA-PqiB_transport"/>
</dbReference>
<dbReference type="eggNOG" id="COG1463">
    <property type="taxonomic scope" value="Bacteria"/>
</dbReference>
<dbReference type="InterPro" id="IPR003399">
    <property type="entry name" value="Mce/MlaD"/>
</dbReference>
<keyword evidence="3" id="KW-0997">Cell inner membrane</keyword>
<reference evidence="10 11" key="2">
    <citation type="submission" date="2011-10" db="EMBL/GenBank/DDBJ databases">
        <title>The Genome Sequence of Simonsiella muelleri ATCC 29453.</title>
        <authorList>
            <consortium name="The Broad Institute Genome Sequencing Platform"/>
            <consortium name="The Broad Institute Genome Sequencing Center for Infectious Disease"/>
            <person name="Earl A."/>
            <person name="Ward D."/>
            <person name="Feldgarden M."/>
            <person name="Gevers D."/>
            <person name="Izard J."/>
            <person name="Baranova O.V."/>
            <person name="Blanton J.M."/>
            <person name="Tanner A.C."/>
            <person name="Dewhirst F."/>
            <person name="Young S.K."/>
            <person name="Zeng Q."/>
            <person name="Gargeya S."/>
            <person name="Fitzgerald M."/>
            <person name="Haas B."/>
            <person name="Abouelleil A."/>
            <person name="Alvarado L."/>
            <person name="Arachchi H.M."/>
            <person name="Berlin A."/>
            <person name="Brown A."/>
            <person name="Chapman S.B."/>
            <person name="Chen Z."/>
            <person name="Dunbar C."/>
            <person name="Freedman E."/>
            <person name="Gearin G."/>
            <person name="Goldberg J."/>
            <person name="Griggs A."/>
            <person name="Gujja S."/>
            <person name="Heiman D."/>
            <person name="Howarth C."/>
            <person name="Larson L."/>
            <person name="Lui A."/>
            <person name="MacDonald P.J.P."/>
            <person name="Montmayeur A."/>
            <person name="Murphy C."/>
            <person name="Neiman D."/>
            <person name="Pearson M."/>
            <person name="Priest M."/>
            <person name="Roberts A."/>
            <person name="Saif S."/>
            <person name="Shea T."/>
            <person name="Shenoy N."/>
            <person name="Sisk P."/>
            <person name="Stolte C."/>
            <person name="Sykes S."/>
            <person name="Wortman J."/>
            <person name="Nusbaum C."/>
            <person name="Birren B."/>
        </authorList>
    </citation>
    <scope>NUCLEOTIDE SEQUENCE [LARGE SCALE GENOMIC DNA]</scope>
    <source>
        <strain evidence="10 11">ATCC 29453</strain>
    </source>
</reference>
<evidence type="ECO:0000256" key="3">
    <source>
        <dbReference type="ARBA" id="ARBA00022519"/>
    </source>
</evidence>
<dbReference type="KEGG" id="smur:BWP33_06830"/>
<evidence type="ECO:0000256" key="6">
    <source>
        <dbReference type="ARBA" id="ARBA00023136"/>
    </source>
</evidence>
<dbReference type="EMBL" id="ADCY02000046">
    <property type="protein sequence ID" value="EFG30774.1"/>
    <property type="molecule type" value="Genomic_DNA"/>
</dbReference>
<dbReference type="AlphaFoldDB" id="V9HKU2"/>
<dbReference type="Proteomes" id="UP000017813">
    <property type="component" value="Unassembled WGS sequence"/>
</dbReference>
<protein>
    <recommendedName>
        <fullName evidence="9">Mce/MlaD domain-containing protein</fullName>
    </recommendedName>
</protein>
<dbReference type="eggNOG" id="COG3008">
    <property type="taxonomic scope" value="Bacteria"/>
</dbReference>
<evidence type="ECO:0000313" key="11">
    <source>
        <dbReference type="Proteomes" id="UP000017813"/>
    </source>
</evidence>
<keyword evidence="7" id="KW-0175">Coiled coil</keyword>
<comment type="caution">
    <text evidence="10">The sequence shown here is derived from an EMBL/GenBank/DDBJ whole genome shotgun (WGS) entry which is preliminary data.</text>
</comment>
<evidence type="ECO:0000256" key="4">
    <source>
        <dbReference type="ARBA" id="ARBA00022692"/>
    </source>
</evidence>
<evidence type="ECO:0000256" key="8">
    <source>
        <dbReference type="SAM" id="Phobius"/>
    </source>
</evidence>
<dbReference type="PANTHER" id="PTHR30462">
    <property type="entry name" value="INTERMEMBRANE TRANSPORT PROTEIN PQIB-RELATED"/>
    <property type="match status" value="1"/>
</dbReference>
<dbReference type="RefSeq" id="WP_002642524.1">
    <property type="nucleotide sequence ID" value="NZ_CP019448.1"/>
</dbReference>
<keyword evidence="2" id="KW-1003">Cell membrane</keyword>
<evidence type="ECO:0000256" key="5">
    <source>
        <dbReference type="ARBA" id="ARBA00022989"/>
    </source>
</evidence>
<gene>
    <name evidence="10" type="ORF">HMPREF9021_01380</name>
</gene>
<evidence type="ECO:0000259" key="9">
    <source>
        <dbReference type="Pfam" id="PF02470"/>
    </source>
</evidence>
<proteinExistence type="predicted"/>
<evidence type="ECO:0000256" key="7">
    <source>
        <dbReference type="SAM" id="Coils"/>
    </source>
</evidence>
<keyword evidence="6 8" id="KW-0472">Membrane</keyword>
<evidence type="ECO:0000256" key="2">
    <source>
        <dbReference type="ARBA" id="ARBA00022475"/>
    </source>
</evidence>
<evidence type="ECO:0000313" key="10">
    <source>
        <dbReference type="EMBL" id="EFG30774.1"/>
    </source>
</evidence>
<dbReference type="Gene3D" id="1.20.120.330">
    <property type="entry name" value="Nucleotidyltransferases domain 2"/>
    <property type="match status" value="1"/>
</dbReference>
<name>V9HKU2_9NEIS</name>
<keyword evidence="11" id="KW-1185">Reference proteome</keyword>
<feature type="domain" description="Mce/MlaD" evidence="9">
    <location>
        <begin position="46"/>
        <end position="137"/>
    </location>
</feature>
<evidence type="ECO:0000256" key="1">
    <source>
        <dbReference type="ARBA" id="ARBA00004533"/>
    </source>
</evidence>
<dbReference type="GO" id="GO:0005886">
    <property type="term" value="C:plasma membrane"/>
    <property type="evidence" value="ECO:0007669"/>
    <property type="project" value="UniProtKB-SubCell"/>
</dbReference>
<feature type="transmembrane region" description="Helical" evidence="8">
    <location>
        <begin position="18"/>
        <end position="39"/>
    </location>
</feature>
<dbReference type="HOGENOM" id="CLU_018765_3_1_4"/>
<dbReference type="PANTHER" id="PTHR30462:SF2">
    <property type="entry name" value="INTERMEMBRANE TRANSPORT PROTEIN PQIB"/>
    <property type="match status" value="1"/>
</dbReference>
<dbReference type="OrthoDB" id="9806984at2"/>
<dbReference type="Pfam" id="PF02470">
    <property type="entry name" value="MlaD"/>
    <property type="match status" value="3"/>
</dbReference>
<accession>V9HKU2</accession>
<keyword evidence="5 8" id="KW-1133">Transmembrane helix</keyword>
<sequence length="582" mass="64455">MNKPEEPHHLAKVRQTNALISTVWIIPVLAAIIGIWLLIQNYREKGPEITLLLDNAEGIEVNTTAVRILSVDVGRITKVRLRQDQKGVALTARLNKDVEDLMREDTQFWIVKPRIDQNGITGLNTLVSGSYIAFSPGKSEVEKSTFEVSDLPPVTAIGQNGIRVYLSGKNTKMLSVGSPVLFENHTVGTVESAKFDPKTQMVNYSIFIQSPNESLITSASLFWLDSGVSIRTDGSGISVNAPPLPALLSGAISFFTPKFIDNQTPVTNGDQFKIYNDRRELESQPSPRTLYYVAFFNQSVRGLEIGAPIEYKGIKIGTVADVPYFDGSDGFNLLKNGKIPVRLRLEPYLLETNNRRELHQSKEYWENEIQAALNRGLTASIVSNNMILGSKMIELSDEKSDLPILKPVNEYHGHTVIASRSGSSLEDLQAQVGKLLEKFNALPLEKTIGSLNADLAELKNTLKSAQTMLASTQQTMQNVNQAVITGDKTLKSANNAMNSVNKLINNPSIQQMPTELNQTLRDLRETLKGVSPQSPVYQEVQTTLQSIDRTLKDVKPVIKTLKEKPNSLIFNHNIQDPNPKGQ</sequence>